<evidence type="ECO:0000313" key="2">
    <source>
        <dbReference type="Proteomes" id="UP001295794"/>
    </source>
</evidence>
<organism evidence="1 2">
    <name type="scientific">Mycena citricolor</name>
    <dbReference type="NCBI Taxonomy" id="2018698"/>
    <lineage>
        <taxon>Eukaryota</taxon>
        <taxon>Fungi</taxon>
        <taxon>Dikarya</taxon>
        <taxon>Basidiomycota</taxon>
        <taxon>Agaricomycotina</taxon>
        <taxon>Agaricomycetes</taxon>
        <taxon>Agaricomycetidae</taxon>
        <taxon>Agaricales</taxon>
        <taxon>Marasmiineae</taxon>
        <taxon>Mycenaceae</taxon>
        <taxon>Mycena</taxon>
    </lineage>
</organism>
<dbReference type="AlphaFoldDB" id="A0AAD2HBK7"/>
<accession>A0AAD2HBK7</accession>
<comment type="caution">
    <text evidence="1">The sequence shown here is derived from an EMBL/GenBank/DDBJ whole genome shotgun (WGS) entry which is preliminary data.</text>
</comment>
<gene>
    <name evidence="1" type="ORF">MYCIT1_LOCUS17119</name>
</gene>
<feature type="non-terminal residue" evidence="1">
    <location>
        <position position="102"/>
    </location>
</feature>
<dbReference type="Proteomes" id="UP001295794">
    <property type="component" value="Unassembled WGS sequence"/>
</dbReference>
<dbReference type="EMBL" id="CAVNYO010000176">
    <property type="protein sequence ID" value="CAK5271803.1"/>
    <property type="molecule type" value="Genomic_DNA"/>
</dbReference>
<keyword evidence="2" id="KW-1185">Reference proteome</keyword>
<proteinExistence type="predicted"/>
<sequence>HMMAAKSHSIARKRRLWAAFPRRGPAYDVLTVIDCSAGHANLFGTRTFLASLIKRRRHLLPRSIGIYLLTPAEEQPALKYPRGHLQLKSIRHNALRSSCTCN</sequence>
<protein>
    <submittedName>
        <fullName evidence="1">Uncharacterized protein</fullName>
    </submittedName>
</protein>
<evidence type="ECO:0000313" key="1">
    <source>
        <dbReference type="EMBL" id="CAK5271803.1"/>
    </source>
</evidence>
<reference evidence="1" key="1">
    <citation type="submission" date="2023-11" db="EMBL/GenBank/DDBJ databases">
        <authorList>
            <person name="De Vega J J."/>
            <person name="De Vega J J."/>
        </authorList>
    </citation>
    <scope>NUCLEOTIDE SEQUENCE</scope>
</reference>
<name>A0AAD2HBK7_9AGAR</name>